<dbReference type="SUPFAM" id="SSF52540">
    <property type="entry name" value="P-loop containing nucleoside triphosphate hydrolases"/>
    <property type="match status" value="1"/>
</dbReference>
<evidence type="ECO:0000256" key="1">
    <source>
        <dbReference type="ARBA" id="ARBA00022448"/>
    </source>
</evidence>
<keyword evidence="1" id="KW-0813">Transport</keyword>
<dbReference type="InterPro" id="IPR003593">
    <property type="entry name" value="AAA+_ATPase"/>
</dbReference>
<evidence type="ECO:0000313" key="5">
    <source>
        <dbReference type="EMBL" id="NVK79017.1"/>
    </source>
</evidence>
<reference evidence="5 6" key="1">
    <citation type="submission" date="2020-04" db="EMBL/GenBank/DDBJ databases">
        <title>Draft Genome Sequence of Streptomyces morookaense DSM 40503, an 8-azaguanine-producing strain.</title>
        <authorList>
            <person name="Qi J."/>
            <person name="Gao J.-M."/>
        </authorList>
    </citation>
    <scope>NUCLEOTIDE SEQUENCE [LARGE SCALE GENOMIC DNA]</scope>
    <source>
        <strain evidence="5 6">DSM 40503</strain>
    </source>
</reference>
<dbReference type="InterPro" id="IPR051782">
    <property type="entry name" value="ABC_Transporter_VariousFunc"/>
</dbReference>
<dbReference type="PROSITE" id="PS50893">
    <property type="entry name" value="ABC_TRANSPORTER_2"/>
    <property type="match status" value="1"/>
</dbReference>
<dbReference type="Proteomes" id="UP000587462">
    <property type="component" value="Unassembled WGS sequence"/>
</dbReference>
<sequence length="318" mass="33643">MTSAIEARGLGKRYLRRWALQDCSFRIPAGVVCGLVGPNGAGKSTLLQLAGRISRPTAGSLRLLGAPAEDLSGLARIAYLAQDRPLFPRFTVEETLRLGRELNPAWDQRIAERIVRSGGLDPQACVGLLSEGQRSRVALALAFGKRPDLLLLDEPMASLDPLAAHEIGGLLMAEAAEQGTTVVMSSHQVGDVAAMCDYLVTLADGRVRLAGEIDALLSAHRIVSGVHLADGPPSWLDAHTVVETRTRGRQLTALIRVEGAIPADWQAAEPDLEEILLGCLRSPGVPSLFTATARIETGIGNGTETGIGNGIEAEEDAA</sequence>
<organism evidence="5 6">
    <name type="scientific">Streptomyces morookaense</name>
    <name type="common">Streptoverticillium morookaense</name>
    <dbReference type="NCBI Taxonomy" id="1970"/>
    <lineage>
        <taxon>Bacteria</taxon>
        <taxon>Bacillati</taxon>
        <taxon>Actinomycetota</taxon>
        <taxon>Actinomycetes</taxon>
        <taxon>Kitasatosporales</taxon>
        <taxon>Streptomycetaceae</taxon>
        <taxon>Streptomyces</taxon>
    </lineage>
</organism>
<keyword evidence="2" id="KW-0547">Nucleotide-binding</keyword>
<gene>
    <name evidence="5" type="ORF">HG542_15235</name>
</gene>
<name>A0A7Y7B4V2_STRMO</name>
<protein>
    <submittedName>
        <fullName evidence="5">ABC transporter ATP-binding protein</fullName>
    </submittedName>
</protein>
<dbReference type="GO" id="GO:0016887">
    <property type="term" value="F:ATP hydrolysis activity"/>
    <property type="evidence" value="ECO:0007669"/>
    <property type="project" value="InterPro"/>
</dbReference>
<keyword evidence="6" id="KW-1185">Reference proteome</keyword>
<dbReference type="Pfam" id="PF00005">
    <property type="entry name" value="ABC_tran"/>
    <property type="match status" value="1"/>
</dbReference>
<dbReference type="SMART" id="SM00382">
    <property type="entry name" value="AAA"/>
    <property type="match status" value="1"/>
</dbReference>
<dbReference type="InterPro" id="IPR003439">
    <property type="entry name" value="ABC_transporter-like_ATP-bd"/>
</dbReference>
<comment type="caution">
    <text evidence="5">The sequence shown here is derived from an EMBL/GenBank/DDBJ whole genome shotgun (WGS) entry which is preliminary data.</text>
</comment>
<accession>A0A7Y7B4V2</accession>
<evidence type="ECO:0000256" key="3">
    <source>
        <dbReference type="ARBA" id="ARBA00022840"/>
    </source>
</evidence>
<evidence type="ECO:0000256" key="2">
    <source>
        <dbReference type="ARBA" id="ARBA00022741"/>
    </source>
</evidence>
<keyword evidence="3 5" id="KW-0067">ATP-binding</keyword>
<dbReference type="CDD" id="cd03230">
    <property type="entry name" value="ABC_DR_subfamily_A"/>
    <property type="match status" value="1"/>
</dbReference>
<dbReference type="PANTHER" id="PTHR42939:SF1">
    <property type="entry name" value="ABC TRANSPORTER ATP-BINDING PROTEIN ALBC-RELATED"/>
    <property type="match status" value="1"/>
</dbReference>
<evidence type="ECO:0000259" key="4">
    <source>
        <dbReference type="PROSITE" id="PS50893"/>
    </source>
</evidence>
<feature type="domain" description="ABC transporter" evidence="4">
    <location>
        <begin position="5"/>
        <end position="229"/>
    </location>
</feature>
<dbReference type="RefSeq" id="WP_171081680.1">
    <property type="nucleotide sequence ID" value="NZ_BNBU01000001.1"/>
</dbReference>
<dbReference type="AlphaFoldDB" id="A0A7Y7B4V2"/>
<dbReference type="InterPro" id="IPR027417">
    <property type="entry name" value="P-loop_NTPase"/>
</dbReference>
<proteinExistence type="predicted"/>
<evidence type="ECO:0000313" key="6">
    <source>
        <dbReference type="Proteomes" id="UP000587462"/>
    </source>
</evidence>
<dbReference type="Gene3D" id="3.40.50.300">
    <property type="entry name" value="P-loop containing nucleotide triphosphate hydrolases"/>
    <property type="match status" value="1"/>
</dbReference>
<dbReference type="GO" id="GO:0005524">
    <property type="term" value="F:ATP binding"/>
    <property type="evidence" value="ECO:0007669"/>
    <property type="project" value="UniProtKB-KW"/>
</dbReference>
<dbReference type="EMBL" id="JABBXF010000032">
    <property type="protein sequence ID" value="NVK79017.1"/>
    <property type="molecule type" value="Genomic_DNA"/>
</dbReference>
<dbReference type="PANTHER" id="PTHR42939">
    <property type="entry name" value="ABC TRANSPORTER ATP-BINDING PROTEIN ALBC-RELATED"/>
    <property type="match status" value="1"/>
</dbReference>